<comment type="caution">
    <text evidence="9">The sequence shown here is derived from an EMBL/GenBank/DDBJ whole genome shotgun (WGS) entry which is preliminary data.</text>
</comment>
<keyword evidence="5 7" id="KW-1133">Transmembrane helix</keyword>
<dbReference type="GO" id="GO:0005886">
    <property type="term" value="C:plasma membrane"/>
    <property type="evidence" value="ECO:0007669"/>
    <property type="project" value="UniProtKB-SubCell"/>
</dbReference>
<comment type="subcellular location">
    <subcellularLocation>
        <location evidence="1 7">Cell membrane</location>
        <topology evidence="1 7">Multi-pass membrane protein</topology>
    </subcellularLocation>
</comment>
<feature type="transmembrane region" description="Helical" evidence="7">
    <location>
        <begin position="269"/>
        <end position="294"/>
    </location>
</feature>
<dbReference type="PROSITE" id="PS50928">
    <property type="entry name" value="ABC_TM1"/>
    <property type="match status" value="1"/>
</dbReference>
<evidence type="ECO:0000256" key="4">
    <source>
        <dbReference type="ARBA" id="ARBA00022692"/>
    </source>
</evidence>
<organism evidence="9 10">
    <name type="scientific">Candidatus Kapaibacterium thiocyanatum</name>
    <dbReference type="NCBI Taxonomy" id="1895771"/>
    <lineage>
        <taxon>Bacteria</taxon>
        <taxon>Pseudomonadati</taxon>
        <taxon>Candidatus Kapaibacteriota</taxon>
        <taxon>Candidatus Kapaibacteriia</taxon>
        <taxon>Candidatus Kapaibacteriales</taxon>
        <taxon>Candidatus Kapaibacteriaceae</taxon>
        <taxon>Candidatus Kapaibacterium</taxon>
    </lineage>
</organism>
<keyword evidence="6 7" id="KW-0472">Membrane</keyword>
<evidence type="ECO:0000259" key="8">
    <source>
        <dbReference type="PROSITE" id="PS50928"/>
    </source>
</evidence>
<accession>A0A1M3KXV0</accession>
<dbReference type="GO" id="GO:0055085">
    <property type="term" value="P:transmembrane transport"/>
    <property type="evidence" value="ECO:0007669"/>
    <property type="project" value="InterPro"/>
</dbReference>
<feature type="transmembrane region" description="Helical" evidence="7">
    <location>
        <begin position="321"/>
        <end position="339"/>
    </location>
</feature>
<keyword evidence="4 7" id="KW-0812">Transmembrane</keyword>
<evidence type="ECO:0000256" key="5">
    <source>
        <dbReference type="ARBA" id="ARBA00022989"/>
    </source>
</evidence>
<evidence type="ECO:0000256" key="3">
    <source>
        <dbReference type="ARBA" id="ARBA00022475"/>
    </source>
</evidence>
<dbReference type="PANTHER" id="PTHR43386">
    <property type="entry name" value="OLIGOPEPTIDE TRANSPORT SYSTEM PERMEASE PROTEIN APPC"/>
    <property type="match status" value="1"/>
</dbReference>
<dbReference type="EMBL" id="MKVH01000024">
    <property type="protein sequence ID" value="OJX57271.1"/>
    <property type="molecule type" value="Genomic_DNA"/>
</dbReference>
<feature type="transmembrane region" description="Helical" evidence="7">
    <location>
        <begin position="183"/>
        <end position="205"/>
    </location>
</feature>
<dbReference type="SUPFAM" id="SSF161098">
    <property type="entry name" value="MetI-like"/>
    <property type="match status" value="1"/>
</dbReference>
<gene>
    <name evidence="9" type="ORF">BGO89_12345</name>
</gene>
<feature type="transmembrane region" description="Helical" evidence="7">
    <location>
        <begin position="211"/>
        <end position="230"/>
    </location>
</feature>
<dbReference type="CDD" id="cd06261">
    <property type="entry name" value="TM_PBP2"/>
    <property type="match status" value="1"/>
</dbReference>
<proteinExistence type="inferred from homology"/>
<evidence type="ECO:0000256" key="6">
    <source>
        <dbReference type="ARBA" id="ARBA00023136"/>
    </source>
</evidence>
<evidence type="ECO:0000313" key="10">
    <source>
        <dbReference type="Proteomes" id="UP000184233"/>
    </source>
</evidence>
<dbReference type="InterPro" id="IPR035906">
    <property type="entry name" value="MetI-like_sf"/>
</dbReference>
<reference evidence="9 10" key="1">
    <citation type="submission" date="2016-09" db="EMBL/GenBank/DDBJ databases">
        <title>Genome-resolved meta-omics ties microbial dynamics to process performance in biotechnology for thiocyanate degradation.</title>
        <authorList>
            <person name="Kantor R.S."/>
            <person name="Huddy R.J."/>
            <person name="Iyer R."/>
            <person name="Thomas B.C."/>
            <person name="Brown C.T."/>
            <person name="Anantharaman K."/>
            <person name="Tringe S."/>
            <person name="Hettich R.L."/>
            <person name="Harrison S.T."/>
            <person name="Banfield J.F."/>
        </authorList>
    </citation>
    <scope>NUCLEOTIDE SEQUENCE [LARGE SCALE GENOMIC DNA]</scope>
    <source>
        <strain evidence="9">59-99</strain>
    </source>
</reference>
<evidence type="ECO:0000256" key="1">
    <source>
        <dbReference type="ARBA" id="ARBA00004651"/>
    </source>
</evidence>
<feature type="transmembrane region" description="Helical" evidence="7">
    <location>
        <begin position="26"/>
        <end position="48"/>
    </location>
</feature>
<dbReference type="Proteomes" id="UP000184233">
    <property type="component" value="Unassembled WGS sequence"/>
</dbReference>
<comment type="similarity">
    <text evidence="7">Belongs to the binding-protein-dependent transport system permease family.</text>
</comment>
<feature type="domain" description="ABC transmembrane type-1" evidence="8">
    <location>
        <begin position="148"/>
        <end position="339"/>
    </location>
</feature>
<dbReference type="InterPro" id="IPR050366">
    <property type="entry name" value="BP-dependent_transpt_permease"/>
</dbReference>
<dbReference type="InterPro" id="IPR000515">
    <property type="entry name" value="MetI-like"/>
</dbReference>
<dbReference type="InterPro" id="IPR025966">
    <property type="entry name" value="OppC_N"/>
</dbReference>
<protein>
    <recommendedName>
        <fullName evidence="8">ABC transmembrane type-1 domain-containing protein</fullName>
    </recommendedName>
</protein>
<sequence>MSKQQSTQEQGESLGRLAWRRLRKNPGAVVGLSILVVMVLMAIGAPVVTQFDPTTQILEYSVKPAGFRGKVLYKKNPSDPSTPSIIAIDRFELRGDSVHYVDPAGQDYRIAISALAGKGQDEWYDEPLFLLGTDRFGRDMFSRLVYGMRVSLSVGLISESIALAIGILLGALAGFFRGWVDDVIMWFVNVVWSFPTILLVIAFSVILGQGYWQTFIAIGVSSWVDIARIVRGQFFSIREQEYVEATRALGYGTARTIWRHMLPNAAGPIIVLSTAGFATAIIAEASLSFIGLGVQPPTPSWGQMIRDGYGYIAVGTNWGMTLYPCIAMAVAVFALNLFGDGLRDALDPKTTQR</sequence>
<dbReference type="Pfam" id="PF00528">
    <property type="entry name" value="BPD_transp_1"/>
    <property type="match status" value="1"/>
</dbReference>
<dbReference type="AlphaFoldDB" id="A0A1M3KXV0"/>
<evidence type="ECO:0000256" key="7">
    <source>
        <dbReference type="RuleBase" id="RU363032"/>
    </source>
</evidence>
<evidence type="ECO:0000313" key="9">
    <source>
        <dbReference type="EMBL" id="OJX57271.1"/>
    </source>
</evidence>
<dbReference type="Gene3D" id="1.10.3720.10">
    <property type="entry name" value="MetI-like"/>
    <property type="match status" value="1"/>
</dbReference>
<feature type="transmembrane region" description="Helical" evidence="7">
    <location>
        <begin position="150"/>
        <end position="176"/>
    </location>
</feature>
<dbReference type="PANTHER" id="PTHR43386:SF1">
    <property type="entry name" value="D,D-DIPEPTIDE TRANSPORT SYSTEM PERMEASE PROTEIN DDPC-RELATED"/>
    <property type="match status" value="1"/>
</dbReference>
<name>A0A1M3KXV0_9BACT</name>
<dbReference type="STRING" id="1895771.BGO89_12345"/>
<evidence type="ECO:0000256" key="2">
    <source>
        <dbReference type="ARBA" id="ARBA00022448"/>
    </source>
</evidence>
<keyword evidence="2 7" id="KW-0813">Transport</keyword>
<dbReference type="Pfam" id="PF12911">
    <property type="entry name" value="OppC_N"/>
    <property type="match status" value="1"/>
</dbReference>
<keyword evidence="3" id="KW-1003">Cell membrane</keyword>